<dbReference type="PANTHER" id="PTHR43491">
    <property type="entry name" value="UDP-N-ACETYL-D-MANNOSAMINE DEHYDROGENASE"/>
    <property type="match status" value="1"/>
</dbReference>
<dbReference type="InterPro" id="IPR014026">
    <property type="entry name" value="UDP-Glc/GDP-Man_DH_dimer"/>
</dbReference>
<dbReference type="NCBIfam" id="TIGR03026">
    <property type="entry name" value="NDP-sugDHase"/>
    <property type="match status" value="1"/>
</dbReference>
<dbReference type="PIRSF" id="PIRSF000124">
    <property type="entry name" value="UDPglc_GDPman_dh"/>
    <property type="match status" value="1"/>
</dbReference>
<evidence type="ECO:0000256" key="4">
    <source>
        <dbReference type="PIRNR" id="PIRNR000124"/>
    </source>
</evidence>
<dbReference type="Proteomes" id="UP000623419">
    <property type="component" value="Unassembled WGS sequence"/>
</dbReference>
<dbReference type="InterPro" id="IPR014027">
    <property type="entry name" value="UDP-Glc/GDP-Man_DH_C"/>
</dbReference>
<dbReference type="SUPFAM" id="SSF51735">
    <property type="entry name" value="NAD(P)-binding Rossmann-fold domains"/>
    <property type="match status" value="1"/>
</dbReference>
<evidence type="ECO:0000313" key="6">
    <source>
        <dbReference type="EMBL" id="GGA66783.1"/>
    </source>
</evidence>
<dbReference type="SMART" id="SM00984">
    <property type="entry name" value="UDPG_MGDP_dh_C"/>
    <property type="match status" value="1"/>
</dbReference>
<dbReference type="EMBL" id="BMKC01000001">
    <property type="protein sequence ID" value="GGA66783.1"/>
    <property type="molecule type" value="Genomic_DNA"/>
</dbReference>
<dbReference type="InterPro" id="IPR028359">
    <property type="entry name" value="UDP_ManNAc/GlcNAc_DH"/>
</dbReference>
<evidence type="ECO:0000256" key="2">
    <source>
        <dbReference type="ARBA" id="ARBA00023002"/>
    </source>
</evidence>
<dbReference type="RefSeq" id="WP_188659899.1">
    <property type="nucleotide sequence ID" value="NZ_BMKC01000001.1"/>
</dbReference>
<dbReference type="InterPro" id="IPR036291">
    <property type="entry name" value="NAD(P)-bd_dom_sf"/>
</dbReference>
<evidence type="ECO:0000259" key="5">
    <source>
        <dbReference type="SMART" id="SM00984"/>
    </source>
</evidence>
<name>A0ABQ1H9H2_9GAMM</name>
<keyword evidence="2" id="KW-0560">Oxidoreductase</keyword>
<sequence>MLTVKDARIAIVGLGYVGLPLAVAFGRQSDVIGFDISAERIKELRAGVDRTLETSSDELMAASRLSYTDNVEDLRGCNVYVITVPTPIDTARRPDFDPLLKSSASIGQVLKQGDVVIYESTVYPGVTEEVCVPVLEKVSGLKFNKDFTCGYSPERINPGDKERTVTKITKVTSGSTPEAAEFVDQLYKTIILAGTHKASSIRVAEAAKVIENTQRDVNIALMNELARIFHRIGIDTHEVLAAAGTKWNFMKFVPGLVGGHCIGVDPYYLAHKATMLGYNPELILAARRINDEMGPHVADRVLRLMAKNGLNIVGSRILVLGLAFKENCPDVRNTKVVDVLEELKETNASIDVYDPWVDPEQARHEYDVGLSGVPVAGSYDAVILAVAHKQFIGSEATLDIQSLLKPGGIVFDVKGTVPPAGNVYRL</sequence>
<dbReference type="PIRSF" id="PIRSF500136">
    <property type="entry name" value="UDP_ManNAc_DH"/>
    <property type="match status" value="1"/>
</dbReference>
<dbReference type="InterPro" id="IPR017476">
    <property type="entry name" value="UDP-Glc/GDP-Man"/>
</dbReference>
<evidence type="ECO:0000313" key="7">
    <source>
        <dbReference type="Proteomes" id="UP000623419"/>
    </source>
</evidence>
<dbReference type="Gene3D" id="3.40.50.720">
    <property type="entry name" value="NAD(P)-binding Rossmann-like Domain"/>
    <property type="match status" value="2"/>
</dbReference>
<evidence type="ECO:0000256" key="1">
    <source>
        <dbReference type="ARBA" id="ARBA00006601"/>
    </source>
</evidence>
<organism evidence="6 7">
    <name type="scientific">Arenimonas soli</name>
    <dbReference type="NCBI Taxonomy" id="2269504"/>
    <lineage>
        <taxon>Bacteria</taxon>
        <taxon>Pseudomonadati</taxon>
        <taxon>Pseudomonadota</taxon>
        <taxon>Gammaproteobacteria</taxon>
        <taxon>Lysobacterales</taxon>
        <taxon>Lysobacteraceae</taxon>
        <taxon>Arenimonas</taxon>
    </lineage>
</organism>
<dbReference type="Pfam" id="PF03720">
    <property type="entry name" value="UDPG_MGDP_dh_C"/>
    <property type="match status" value="1"/>
</dbReference>
<dbReference type="InterPro" id="IPR008927">
    <property type="entry name" value="6-PGluconate_DH-like_C_sf"/>
</dbReference>
<dbReference type="Pfam" id="PF00984">
    <property type="entry name" value="UDPG_MGDP_dh"/>
    <property type="match status" value="1"/>
</dbReference>
<comment type="caution">
    <text evidence="6">The sequence shown here is derived from an EMBL/GenBank/DDBJ whole genome shotgun (WGS) entry which is preliminary data.</text>
</comment>
<protein>
    <submittedName>
        <fullName evidence="6">Nucleotide sugar dehydrogenase</fullName>
    </submittedName>
</protein>
<proteinExistence type="inferred from homology"/>
<dbReference type="InterPro" id="IPR036220">
    <property type="entry name" value="UDP-Glc/GDP-Man_DH_C_sf"/>
</dbReference>
<dbReference type="PANTHER" id="PTHR43491:SF2">
    <property type="entry name" value="UDP-N-ACETYL-D-MANNOSAMINE DEHYDROGENASE"/>
    <property type="match status" value="1"/>
</dbReference>
<comment type="similarity">
    <text evidence="1 4">Belongs to the UDP-glucose/GDP-mannose dehydrogenase family.</text>
</comment>
<keyword evidence="7" id="KW-1185">Reference proteome</keyword>
<reference evidence="7" key="1">
    <citation type="journal article" date="2019" name="Int. J. Syst. Evol. Microbiol.">
        <title>The Global Catalogue of Microorganisms (GCM) 10K type strain sequencing project: providing services to taxonomists for standard genome sequencing and annotation.</title>
        <authorList>
            <consortium name="The Broad Institute Genomics Platform"/>
            <consortium name="The Broad Institute Genome Sequencing Center for Infectious Disease"/>
            <person name="Wu L."/>
            <person name="Ma J."/>
        </authorList>
    </citation>
    <scope>NUCLEOTIDE SEQUENCE [LARGE SCALE GENOMIC DNA]</scope>
    <source>
        <strain evidence="7">CGMCC 1.15905</strain>
    </source>
</reference>
<accession>A0ABQ1H9H2</accession>
<evidence type="ECO:0000256" key="3">
    <source>
        <dbReference type="ARBA" id="ARBA00023027"/>
    </source>
</evidence>
<dbReference type="InterPro" id="IPR001732">
    <property type="entry name" value="UDP-Glc/GDP-Man_DH_N"/>
</dbReference>
<keyword evidence="3" id="KW-0520">NAD</keyword>
<dbReference type="SUPFAM" id="SSF52413">
    <property type="entry name" value="UDP-glucose/GDP-mannose dehydrogenase C-terminal domain"/>
    <property type="match status" value="1"/>
</dbReference>
<feature type="domain" description="UDP-glucose/GDP-mannose dehydrogenase C-terminal" evidence="5">
    <location>
        <begin position="318"/>
        <end position="419"/>
    </location>
</feature>
<dbReference type="Pfam" id="PF03721">
    <property type="entry name" value="UDPG_MGDP_dh_N"/>
    <property type="match status" value="1"/>
</dbReference>
<dbReference type="SUPFAM" id="SSF48179">
    <property type="entry name" value="6-phosphogluconate dehydrogenase C-terminal domain-like"/>
    <property type="match status" value="1"/>
</dbReference>
<gene>
    <name evidence="6" type="primary">wbpO</name>
    <name evidence="6" type="ORF">GCM10011521_01110</name>
</gene>